<proteinExistence type="predicted"/>
<accession>A0A328VHU3</accession>
<evidence type="ECO:0000256" key="1">
    <source>
        <dbReference type="PROSITE-ProRule" id="PRU01251"/>
    </source>
</evidence>
<dbReference type="Proteomes" id="UP000248706">
    <property type="component" value="Unassembled WGS sequence"/>
</dbReference>
<reference evidence="3 4" key="1">
    <citation type="submission" date="2016-08" db="EMBL/GenBank/DDBJ databases">
        <title>Analysis of Carbohydrate Active Enzymes in Thermogemmatispora T81 Reveals Carbohydrate Degradation Ability.</title>
        <authorList>
            <person name="Tomazini A."/>
            <person name="Lal S."/>
            <person name="Stott M."/>
            <person name="Henrissat B."/>
            <person name="Polikarpov I."/>
            <person name="Sparling R."/>
            <person name="Levin D.B."/>
        </authorList>
    </citation>
    <scope>NUCLEOTIDE SEQUENCE [LARGE SCALE GENOMIC DNA]</scope>
    <source>
        <strain evidence="3 4">T81</strain>
    </source>
</reference>
<dbReference type="InterPro" id="IPR004176">
    <property type="entry name" value="Clp_R_N"/>
</dbReference>
<dbReference type="InterPro" id="IPR036628">
    <property type="entry name" value="Clp_N_dom_sf"/>
</dbReference>
<sequence length="158" mass="17415">MVQSRFHYFTDSAKLALKEAQQSAERYQQTYIAPEHLLLGITTSGTTTVSKLLERLEVDQSLLHAATERAIADWLAAHSGGETSWQGLTPETRQAIELAVGEASREQQGFIGSEHLLLALLSQSGTLASEVLERAGLDLERARVKLHRLRQEGHASEP</sequence>
<dbReference type="OrthoDB" id="3628183at2"/>
<organism evidence="3 4">
    <name type="scientific">Thermogemmatispora tikiterensis</name>
    <dbReference type="NCBI Taxonomy" id="1825093"/>
    <lineage>
        <taxon>Bacteria</taxon>
        <taxon>Bacillati</taxon>
        <taxon>Chloroflexota</taxon>
        <taxon>Ktedonobacteria</taxon>
        <taxon>Thermogemmatisporales</taxon>
        <taxon>Thermogemmatisporaceae</taxon>
        <taxon>Thermogemmatispora</taxon>
    </lineage>
</organism>
<keyword evidence="1" id="KW-0677">Repeat</keyword>
<evidence type="ECO:0000313" key="3">
    <source>
        <dbReference type="EMBL" id="RAQ96461.1"/>
    </source>
</evidence>
<evidence type="ECO:0000313" key="4">
    <source>
        <dbReference type="Proteomes" id="UP000248706"/>
    </source>
</evidence>
<dbReference type="RefSeq" id="WP_112430052.1">
    <property type="nucleotide sequence ID" value="NZ_MCIF01000002.1"/>
</dbReference>
<dbReference type="PROSITE" id="PS51903">
    <property type="entry name" value="CLP_R"/>
    <property type="match status" value="1"/>
</dbReference>
<dbReference type="SUPFAM" id="SSF81923">
    <property type="entry name" value="Double Clp-N motif"/>
    <property type="match status" value="1"/>
</dbReference>
<dbReference type="AlphaFoldDB" id="A0A328VHU3"/>
<dbReference type="Pfam" id="PF02861">
    <property type="entry name" value="Clp_N"/>
    <property type="match status" value="2"/>
</dbReference>
<gene>
    <name evidence="3" type="ORF">A4R35_13015</name>
</gene>
<protein>
    <recommendedName>
        <fullName evidence="2">Clp R domain-containing protein</fullName>
    </recommendedName>
</protein>
<dbReference type="EMBL" id="MCIF01000002">
    <property type="protein sequence ID" value="RAQ96461.1"/>
    <property type="molecule type" value="Genomic_DNA"/>
</dbReference>
<dbReference type="Gene3D" id="1.10.1780.10">
    <property type="entry name" value="Clp, N-terminal domain"/>
    <property type="match status" value="2"/>
</dbReference>
<keyword evidence="4" id="KW-1185">Reference proteome</keyword>
<evidence type="ECO:0000259" key="2">
    <source>
        <dbReference type="PROSITE" id="PS51903"/>
    </source>
</evidence>
<feature type="domain" description="Clp R" evidence="2">
    <location>
        <begin position="6"/>
        <end position="152"/>
    </location>
</feature>
<comment type="caution">
    <text evidence="3">The sequence shown here is derived from an EMBL/GenBank/DDBJ whole genome shotgun (WGS) entry which is preliminary data.</text>
</comment>
<name>A0A328VHU3_9CHLR</name>